<dbReference type="EMBL" id="JAJAWG010000007">
    <property type="protein sequence ID" value="MCB5196860.1"/>
    <property type="molecule type" value="Genomic_DNA"/>
</dbReference>
<evidence type="ECO:0000313" key="1">
    <source>
        <dbReference type="EMBL" id="MCB5196860.1"/>
    </source>
</evidence>
<organism evidence="1 2">
    <name type="scientific">Deefgea salmonis</name>
    <dbReference type="NCBI Taxonomy" id="2875502"/>
    <lineage>
        <taxon>Bacteria</taxon>
        <taxon>Pseudomonadati</taxon>
        <taxon>Pseudomonadota</taxon>
        <taxon>Betaproteobacteria</taxon>
        <taxon>Neisseriales</taxon>
        <taxon>Chitinibacteraceae</taxon>
        <taxon>Deefgea</taxon>
    </lineage>
</organism>
<sequence length="85" mass="9271">MLNKPLFDLSQEVAISYALTNARDNSTIAQPEGMTTTAEAALRLALVMLQDGFRLKDCEYYSLAALEYLSAVVDVIDAKGLNKNA</sequence>
<proteinExistence type="predicted"/>
<gene>
    <name evidence="1" type="ORF">LG219_11330</name>
</gene>
<evidence type="ECO:0008006" key="3">
    <source>
        <dbReference type="Google" id="ProtNLM"/>
    </source>
</evidence>
<accession>A0ABS8BMA0</accession>
<reference evidence="1 2" key="1">
    <citation type="submission" date="2021-10" db="EMBL/GenBank/DDBJ databases">
        <authorList>
            <person name="Chen M."/>
        </authorList>
    </citation>
    <scope>NUCLEOTIDE SEQUENCE [LARGE SCALE GENOMIC DNA]</scope>
    <source>
        <strain evidence="1 2">H3-26</strain>
    </source>
</reference>
<name>A0ABS8BMA0_9NEIS</name>
<comment type="caution">
    <text evidence="1">The sequence shown here is derived from an EMBL/GenBank/DDBJ whole genome shotgun (WGS) entry which is preliminary data.</text>
</comment>
<protein>
    <recommendedName>
        <fullName evidence="3">DUF3077 domain-containing protein</fullName>
    </recommendedName>
</protein>
<evidence type="ECO:0000313" key="2">
    <source>
        <dbReference type="Proteomes" id="UP001198034"/>
    </source>
</evidence>
<keyword evidence="2" id="KW-1185">Reference proteome</keyword>
<dbReference type="Proteomes" id="UP001198034">
    <property type="component" value="Unassembled WGS sequence"/>
</dbReference>
<dbReference type="RefSeq" id="WP_226764601.1">
    <property type="nucleotide sequence ID" value="NZ_JAJAWG010000007.1"/>
</dbReference>